<dbReference type="AlphaFoldDB" id="A0A2K4ZK81"/>
<dbReference type="SUPFAM" id="SSF56784">
    <property type="entry name" value="HAD-like"/>
    <property type="match status" value="1"/>
</dbReference>
<evidence type="ECO:0000313" key="2">
    <source>
        <dbReference type="Proteomes" id="UP000236311"/>
    </source>
</evidence>
<dbReference type="EMBL" id="OFSM01000020">
    <property type="protein sequence ID" value="SOY30887.1"/>
    <property type="molecule type" value="Genomic_DNA"/>
</dbReference>
<dbReference type="Gene3D" id="3.30.1240.10">
    <property type="match status" value="1"/>
</dbReference>
<keyword evidence="1" id="KW-0378">Hydrolase</keyword>
<dbReference type="CDD" id="cd07516">
    <property type="entry name" value="HAD_Pase"/>
    <property type="match status" value="1"/>
</dbReference>
<dbReference type="InterPro" id="IPR006379">
    <property type="entry name" value="HAD-SF_hydro_IIB"/>
</dbReference>
<name>A0A2K4ZK81_9FIRM</name>
<dbReference type="PRINTS" id="PR00119">
    <property type="entry name" value="CATATPASE"/>
</dbReference>
<dbReference type="PANTHER" id="PTHR10000">
    <property type="entry name" value="PHOSPHOSERINE PHOSPHATASE"/>
    <property type="match status" value="1"/>
</dbReference>
<organism evidence="1 2">
    <name type="scientific">Acetatifactor muris</name>
    <dbReference type="NCBI Taxonomy" id="879566"/>
    <lineage>
        <taxon>Bacteria</taxon>
        <taxon>Bacillati</taxon>
        <taxon>Bacillota</taxon>
        <taxon>Clostridia</taxon>
        <taxon>Lachnospirales</taxon>
        <taxon>Lachnospiraceae</taxon>
        <taxon>Acetatifactor</taxon>
    </lineage>
</organism>
<gene>
    <name evidence="1" type="primary">yidA</name>
    <name evidence="1" type="ORF">AMURIS_03621</name>
</gene>
<keyword evidence="2" id="KW-1185">Reference proteome</keyword>
<dbReference type="InterPro" id="IPR000150">
    <property type="entry name" value="Cof"/>
</dbReference>
<evidence type="ECO:0000313" key="1">
    <source>
        <dbReference type="EMBL" id="SOY30887.1"/>
    </source>
</evidence>
<dbReference type="NCBIfam" id="TIGR00099">
    <property type="entry name" value="Cof-subfamily"/>
    <property type="match status" value="1"/>
</dbReference>
<dbReference type="PANTHER" id="PTHR10000:SF8">
    <property type="entry name" value="HAD SUPERFAMILY HYDROLASE-LIKE, TYPE 3"/>
    <property type="match status" value="1"/>
</dbReference>
<dbReference type="PROSITE" id="PS01229">
    <property type="entry name" value="COF_2"/>
    <property type="match status" value="1"/>
</dbReference>
<protein>
    <submittedName>
        <fullName evidence="1">Sugar phosphatase YidA</fullName>
        <ecNumber evidence="1">3.1.3.23</ecNumber>
    </submittedName>
</protein>
<dbReference type="GO" id="GO:0050308">
    <property type="term" value="F:sugar-phosphatase activity"/>
    <property type="evidence" value="ECO:0007669"/>
    <property type="project" value="UniProtKB-EC"/>
</dbReference>
<proteinExistence type="predicted"/>
<dbReference type="Proteomes" id="UP000236311">
    <property type="component" value="Unassembled WGS sequence"/>
</dbReference>
<dbReference type="Gene3D" id="3.40.50.1000">
    <property type="entry name" value="HAD superfamily/HAD-like"/>
    <property type="match status" value="1"/>
</dbReference>
<accession>A0A2K4ZK81</accession>
<dbReference type="GO" id="GO:0005829">
    <property type="term" value="C:cytosol"/>
    <property type="evidence" value="ECO:0007669"/>
    <property type="project" value="TreeGrafter"/>
</dbReference>
<dbReference type="InterPro" id="IPR036412">
    <property type="entry name" value="HAD-like_sf"/>
</dbReference>
<dbReference type="Pfam" id="PF08282">
    <property type="entry name" value="Hydrolase_3"/>
    <property type="match status" value="1"/>
</dbReference>
<dbReference type="EC" id="3.1.3.23" evidence="1"/>
<reference evidence="1 2" key="1">
    <citation type="submission" date="2018-01" db="EMBL/GenBank/DDBJ databases">
        <authorList>
            <person name="Gaut B.S."/>
            <person name="Morton B.R."/>
            <person name="Clegg M.T."/>
            <person name="Duvall M.R."/>
        </authorList>
    </citation>
    <scope>NUCLEOTIDE SEQUENCE [LARGE SCALE GENOMIC DNA]</scope>
    <source>
        <strain evidence="1">GP69</strain>
    </source>
</reference>
<dbReference type="NCBIfam" id="TIGR01484">
    <property type="entry name" value="HAD-SF-IIB"/>
    <property type="match status" value="1"/>
</dbReference>
<dbReference type="SFLD" id="SFLDG01144">
    <property type="entry name" value="C2.B.4:_PGP_Like"/>
    <property type="match status" value="1"/>
</dbReference>
<sequence>MERKALVLDIDGTLTNSNKEISPATGAGIRKVLESGHLVVLASGRPAYGMRRYAGELELKKYGGYLLSHNGARIVACGTGEVVYQKAVPGDLLPVLYEFAQKHDCGLATHSEDTVISAFAPDRYVTLEAHINDMPIMQPEDFVGYVNFPVYKCFMTAEAERAAMLEKKLQERCGTRAAAGRSEPFFIEIVPASVDKGDSLGKLMEMLGIKRENVICCGDGFNDLSMIRYAGLGVAMGNAQPVLKEAADYVTAGNDEDGVAEVIRKFILKE</sequence>
<dbReference type="InterPro" id="IPR023214">
    <property type="entry name" value="HAD_sf"/>
</dbReference>
<dbReference type="GO" id="GO:0000287">
    <property type="term" value="F:magnesium ion binding"/>
    <property type="evidence" value="ECO:0007669"/>
    <property type="project" value="TreeGrafter"/>
</dbReference>
<dbReference type="SFLD" id="SFLDG01140">
    <property type="entry name" value="C2.B:_Phosphomannomutase_and_P"/>
    <property type="match status" value="1"/>
</dbReference>
<dbReference type="SFLD" id="SFLDS00003">
    <property type="entry name" value="Haloacid_Dehalogenase"/>
    <property type="match status" value="1"/>
</dbReference>